<keyword evidence="1" id="KW-0812">Transmembrane</keyword>
<dbReference type="OrthoDB" id="196547at2759"/>
<evidence type="ECO:0000313" key="2">
    <source>
        <dbReference type="EMBL" id="CAB3236225.1"/>
    </source>
</evidence>
<comment type="caution">
    <text evidence="2">The sequence shown here is derived from an EMBL/GenBank/DDBJ whole genome shotgun (WGS) entry which is preliminary data.</text>
</comment>
<dbReference type="AlphaFoldDB" id="A0A8S0ZS67"/>
<keyword evidence="1" id="KW-1133">Transmembrane helix</keyword>
<evidence type="ECO:0000256" key="1">
    <source>
        <dbReference type="SAM" id="Phobius"/>
    </source>
</evidence>
<gene>
    <name evidence="2" type="ORF">APLA_LOCUS7315</name>
</gene>
<keyword evidence="1" id="KW-0472">Membrane</keyword>
<feature type="transmembrane region" description="Helical" evidence="1">
    <location>
        <begin position="12"/>
        <end position="32"/>
    </location>
</feature>
<accession>A0A8S0ZS67</accession>
<proteinExistence type="predicted"/>
<reference evidence="2 3" key="1">
    <citation type="submission" date="2020-04" db="EMBL/GenBank/DDBJ databases">
        <authorList>
            <person name="Wallbank WR R."/>
            <person name="Pardo Diaz C."/>
            <person name="Kozak K."/>
            <person name="Martin S."/>
            <person name="Jiggins C."/>
            <person name="Moest M."/>
            <person name="Warren A I."/>
            <person name="Byers J.R.P. K."/>
            <person name="Montejo-Kovacevich G."/>
            <person name="Yen C E."/>
        </authorList>
    </citation>
    <scope>NUCLEOTIDE SEQUENCE [LARGE SCALE GENOMIC DNA]</scope>
</reference>
<name>A0A8S0ZS67_ARCPL</name>
<protein>
    <submittedName>
        <fullName evidence="2">Uncharacterized protein</fullName>
    </submittedName>
</protein>
<evidence type="ECO:0000313" key="3">
    <source>
        <dbReference type="Proteomes" id="UP000494256"/>
    </source>
</evidence>
<dbReference type="EMBL" id="CADEBD010000300">
    <property type="protein sequence ID" value="CAB3236225.1"/>
    <property type="molecule type" value="Genomic_DNA"/>
</dbReference>
<sequence length="99" mass="10837">MTSVSFPRITELITKLYFIVLTVFGGAAVARLRDTHHHNCCIHALAHSRTHSRSPSSAPCNSSGVELPAPSRPHAIALHSGTLRCVRKKRTQEARGAVW</sequence>
<dbReference type="Proteomes" id="UP000494256">
    <property type="component" value="Unassembled WGS sequence"/>
</dbReference>
<organism evidence="2 3">
    <name type="scientific">Arctia plantaginis</name>
    <name type="common">Wood tiger moth</name>
    <name type="synonym">Phalaena plantaginis</name>
    <dbReference type="NCBI Taxonomy" id="874455"/>
    <lineage>
        <taxon>Eukaryota</taxon>
        <taxon>Metazoa</taxon>
        <taxon>Ecdysozoa</taxon>
        <taxon>Arthropoda</taxon>
        <taxon>Hexapoda</taxon>
        <taxon>Insecta</taxon>
        <taxon>Pterygota</taxon>
        <taxon>Neoptera</taxon>
        <taxon>Endopterygota</taxon>
        <taxon>Lepidoptera</taxon>
        <taxon>Glossata</taxon>
        <taxon>Ditrysia</taxon>
        <taxon>Noctuoidea</taxon>
        <taxon>Erebidae</taxon>
        <taxon>Arctiinae</taxon>
        <taxon>Arctia</taxon>
    </lineage>
</organism>